<dbReference type="AlphaFoldDB" id="A0A2C9LJ20"/>
<evidence type="ECO:0008006" key="5">
    <source>
        <dbReference type="Google" id="ProtNLM"/>
    </source>
</evidence>
<sequence length="466" mass="52239">MVIAKQLEQQLVSLYTGTKEAFLPPKIVKFVKGSLIADVLLRFDLNYSTNPTNDVAMYVHVIQSAKQFTVGNKTVPILDLAVDNLTVPNTDNYCDVYSVIKKACLTGNTCEGDTGNLQCETNNDNKDLIIGLAVGLPLGGLLIGVLVGLILCNRRKGHRKPEEMSLVLTQRFPAEAREYVDTPRKYFTTSTSHVVNSDYNQLSFENDINEDAYKSIPEDIPESLTQDTTFTVPEMEFDYQEIPGRQTENEHLEMYSSRADVEQPYQRISVIPGLNVATTRLPNTRLDINSTDKENAEYSSYITDGHLEVSRKKSGGDKSYVNVSDNNPEVGRSDVAQSDTVSEVHTRHNQLRQVHSSGLEPEQPYQVISENIPSPNTDTSKRHTNPYINDGKLEVSRSQSDAKGYMNIPRHMPDVQETDLIIAENFSDKDSDYQEIPGSKPEDDYQEIPGNWLGQSSWNNSNITFL</sequence>
<proteinExistence type="predicted"/>
<keyword evidence="2" id="KW-0812">Transmembrane</keyword>
<name>A0A2C9LJ20_BIOGL</name>
<dbReference type="Proteomes" id="UP000076420">
    <property type="component" value="Unassembled WGS sequence"/>
</dbReference>
<dbReference type="VEuPathDB" id="VectorBase:BGLAX_030587"/>
<accession>A0A2C9LJ20</accession>
<evidence type="ECO:0000313" key="3">
    <source>
        <dbReference type="EnsemblMetazoa" id="BGLB031723-PB"/>
    </source>
</evidence>
<evidence type="ECO:0000256" key="1">
    <source>
        <dbReference type="SAM" id="MobiDB-lite"/>
    </source>
</evidence>
<dbReference type="VEuPathDB" id="VectorBase:BGLB031723"/>
<protein>
    <recommendedName>
        <fullName evidence="5">SEA domain-containing protein</fullName>
    </recommendedName>
</protein>
<dbReference type="EnsemblMetazoa" id="BGLB031723-RB">
    <property type="protein sequence ID" value="BGLB031723-PB"/>
    <property type="gene ID" value="BGLB031723"/>
</dbReference>
<keyword evidence="2" id="KW-0472">Membrane</keyword>
<feature type="region of interest" description="Disordered" evidence="1">
    <location>
        <begin position="310"/>
        <end position="361"/>
    </location>
</feature>
<gene>
    <name evidence="3" type="primary">106054939</name>
</gene>
<reference evidence="3" key="1">
    <citation type="submission" date="2020-05" db="UniProtKB">
        <authorList>
            <consortium name="EnsemblMetazoa"/>
        </authorList>
    </citation>
    <scope>IDENTIFICATION</scope>
    <source>
        <strain evidence="3">BB02</strain>
    </source>
</reference>
<organism evidence="3 4">
    <name type="scientific">Biomphalaria glabrata</name>
    <name type="common">Bloodfluke planorb</name>
    <name type="synonym">Freshwater snail</name>
    <dbReference type="NCBI Taxonomy" id="6526"/>
    <lineage>
        <taxon>Eukaryota</taxon>
        <taxon>Metazoa</taxon>
        <taxon>Spiralia</taxon>
        <taxon>Lophotrochozoa</taxon>
        <taxon>Mollusca</taxon>
        <taxon>Gastropoda</taxon>
        <taxon>Heterobranchia</taxon>
        <taxon>Euthyneura</taxon>
        <taxon>Panpulmonata</taxon>
        <taxon>Hygrophila</taxon>
        <taxon>Lymnaeoidea</taxon>
        <taxon>Planorbidae</taxon>
        <taxon>Biomphalaria</taxon>
    </lineage>
</organism>
<evidence type="ECO:0000256" key="2">
    <source>
        <dbReference type="SAM" id="Phobius"/>
    </source>
</evidence>
<keyword evidence="2" id="KW-1133">Transmembrane helix</keyword>
<feature type="transmembrane region" description="Helical" evidence="2">
    <location>
        <begin position="128"/>
        <end position="152"/>
    </location>
</feature>
<evidence type="ECO:0000313" key="4">
    <source>
        <dbReference type="Proteomes" id="UP000076420"/>
    </source>
</evidence>